<name>A0A7W5VER9_9ACTN</name>
<reference evidence="1 2" key="1">
    <citation type="submission" date="2020-08" db="EMBL/GenBank/DDBJ databases">
        <title>Sequencing the genomes of 1000 actinobacteria strains.</title>
        <authorList>
            <person name="Klenk H.-P."/>
        </authorList>
    </citation>
    <scope>NUCLEOTIDE SEQUENCE [LARGE SCALE GENOMIC DNA]</scope>
    <source>
        <strain evidence="1 2">DSM 44320</strain>
    </source>
</reference>
<accession>A0A7W5VER9</accession>
<proteinExistence type="predicted"/>
<gene>
    <name evidence="1" type="ORF">FHR33_006628</name>
</gene>
<sequence length="203" mass="22277">MGMMTTGAALMTAAATLLGGATTSLPKGFLLWEGRSSGWDIWEVSDRASTPLMLDACHDSYWSKRGGVEKGRVAARTVYRQQEIEIGGEQVAIYQDESGARAAMDAMRAELKRCASRGDGIERISYYSKPLALGDEAVRAGARYWEGGLRQVAVRRGAAIMVYTETAWPTPSLPMGEFKTLLKDAREMSRKVCWLPEAQCQNT</sequence>
<evidence type="ECO:0000313" key="2">
    <source>
        <dbReference type="Proteomes" id="UP000579945"/>
    </source>
</evidence>
<keyword evidence="2" id="KW-1185">Reference proteome</keyword>
<comment type="caution">
    <text evidence="1">The sequence shown here is derived from an EMBL/GenBank/DDBJ whole genome shotgun (WGS) entry which is preliminary data.</text>
</comment>
<dbReference type="GeneID" id="95392897"/>
<protein>
    <submittedName>
        <fullName evidence="1">Uncharacterized protein</fullName>
    </submittedName>
</protein>
<dbReference type="RefSeq" id="WP_183655859.1">
    <property type="nucleotide sequence ID" value="NZ_JACIBV010000001.1"/>
</dbReference>
<organism evidence="1 2">
    <name type="scientific">Nonomuraea dietziae</name>
    <dbReference type="NCBI Taxonomy" id="65515"/>
    <lineage>
        <taxon>Bacteria</taxon>
        <taxon>Bacillati</taxon>
        <taxon>Actinomycetota</taxon>
        <taxon>Actinomycetes</taxon>
        <taxon>Streptosporangiales</taxon>
        <taxon>Streptosporangiaceae</taxon>
        <taxon>Nonomuraea</taxon>
    </lineage>
</organism>
<dbReference type="Proteomes" id="UP000579945">
    <property type="component" value="Unassembled WGS sequence"/>
</dbReference>
<dbReference type="EMBL" id="JACIBV010000001">
    <property type="protein sequence ID" value="MBB3730768.1"/>
    <property type="molecule type" value="Genomic_DNA"/>
</dbReference>
<evidence type="ECO:0000313" key="1">
    <source>
        <dbReference type="EMBL" id="MBB3730768.1"/>
    </source>
</evidence>
<dbReference type="AlphaFoldDB" id="A0A7W5VER9"/>